<dbReference type="CDD" id="cd03230">
    <property type="entry name" value="ABC_DR_subfamily_A"/>
    <property type="match status" value="1"/>
</dbReference>
<dbReference type="GO" id="GO:0005524">
    <property type="term" value="F:ATP binding"/>
    <property type="evidence" value="ECO:0007669"/>
    <property type="project" value="UniProtKB-KW"/>
</dbReference>
<comment type="similarity">
    <text evidence="1">Belongs to the ABC transporter superfamily.</text>
</comment>
<dbReference type="Pfam" id="PF00005">
    <property type="entry name" value="ABC_tran"/>
    <property type="match status" value="1"/>
</dbReference>
<organism evidence="6 7">
    <name type="scientific">Sporosarcina limicola</name>
    <dbReference type="NCBI Taxonomy" id="34101"/>
    <lineage>
        <taxon>Bacteria</taxon>
        <taxon>Bacillati</taxon>
        <taxon>Bacillota</taxon>
        <taxon>Bacilli</taxon>
        <taxon>Bacillales</taxon>
        <taxon>Caryophanaceae</taxon>
        <taxon>Sporosarcina</taxon>
    </lineage>
</organism>
<evidence type="ECO:0000313" key="7">
    <source>
        <dbReference type="Proteomes" id="UP000658225"/>
    </source>
</evidence>
<dbReference type="AlphaFoldDB" id="A0A927MFY5"/>
<dbReference type="InterPro" id="IPR003593">
    <property type="entry name" value="AAA+_ATPase"/>
</dbReference>
<name>A0A927MFY5_9BACL</name>
<dbReference type="SMART" id="SM00382">
    <property type="entry name" value="AAA"/>
    <property type="match status" value="1"/>
</dbReference>
<evidence type="ECO:0000259" key="5">
    <source>
        <dbReference type="PROSITE" id="PS50893"/>
    </source>
</evidence>
<dbReference type="Gene3D" id="3.40.50.300">
    <property type="entry name" value="P-loop containing nucleotide triphosphate hydrolases"/>
    <property type="match status" value="1"/>
</dbReference>
<protein>
    <submittedName>
        <fullName evidence="6">ABC-2 type transport system ATP-binding protein</fullName>
    </submittedName>
</protein>
<dbReference type="InterPro" id="IPR050763">
    <property type="entry name" value="ABC_transporter_ATP-binding"/>
</dbReference>
<feature type="domain" description="ABC transporter" evidence="5">
    <location>
        <begin position="4"/>
        <end position="234"/>
    </location>
</feature>
<proteinExistence type="inferred from homology"/>
<dbReference type="PANTHER" id="PTHR42711">
    <property type="entry name" value="ABC TRANSPORTER ATP-BINDING PROTEIN"/>
    <property type="match status" value="1"/>
</dbReference>
<sequence length="239" mass="27037">MAIIDVRNLQKSYGNNQVLKGVNFQAQEGEVIGVIGKNGAGKSTFLEILMTIKSYDIGTVIVFDEDIKSIPTNRLEQLRQNISVVLQPTQFYKTLKVGELLKLFKAYYQSPVDIEKIIADFKLEAHRKKYFDKLSGGWKQIVSLAIAFLSEPKLLILDEPTTGLDPHMRNLLWSYIKNYNDKTGGTVILTTHNMDEIELYCDKVMLINNGVNEVFETTENILASGYKSINAFYLQSVSI</sequence>
<dbReference type="PROSITE" id="PS50893">
    <property type="entry name" value="ABC_TRANSPORTER_2"/>
    <property type="match status" value="1"/>
</dbReference>
<dbReference type="RefSeq" id="WP_192596875.1">
    <property type="nucleotide sequence ID" value="NZ_JADBEL010000001.1"/>
</dbReference>
<reference evidence="6" key="1">
    <citation type="submission" date="2020-10" db="EMBL/GenBank/DDBJ databases">
        <title>Genomic Encyclopedia of Type Strains, Phase IV (KMG-IV): sequencing the most valuable type-strain genomes for metagenomic binning, comparative biology and taxonomic classification.</title>
        <authorList>
            <person name="Goeker M."/>
        </authorList>
    </citation>
    <scope>NUCLEOTIDE SEQUENCE</scope>
    <source>
        <strain evidence="6">DSM 13886</strain>
    </source>
</reference>
<accession>A0A927MFY5</accession>
<dbReference type="Proteomes" id="UP000658225">
    <property type="component" value="Unassembled WGS sequence"/>
</dbReference>
<comment type="caution">
    <text evidence="6">The sequence shown here is derived from an EMBL/GenBank/DDBJ whole genome shotgun (WGS) entry which is preliminary data.</text>
</comment>
<dbReference type="EMBL" id="JADBEL010000001">
    <property type="protein sequence ID" value="MBE1553041.1"/>
    <property type="molecule type" value="Genomic_DNA"/>
</dbReference>
<dbReference type="PANTHER" id="PTHR42711:SF5">
    <property type="entry name" value="ABC TRANSPORTER ATP-BINDING PROTEIN NATA"/>
    <property type="match status" value="1"/>
</dbReference>
<evidence type="ECO:0000256" key="3">
    <source>
        <dbReference type="ARBA" id="ARBA00022741"/>
    </source>
</evidence>
<evidence type="ECO:0000256" key="4">
    <source>
        <dbReference type="ARBA" id="ARBA00022840"/>
    </source>
</evidence>
<evidence type="ECO:0000313" key="6">
    <source>
        <dbReference type="EMBL" id="MBE1553041.1"/>
    </source>
</evidence>
<keyword evidence="2" id="KW-0813">Transport</keyword>
<keyword evidence="4 6" id="KW-0067">ATP-binding</keyword>
<gene>
    <name evidence="6" type="ORF">H4683_000110</name>
</gene>
<evidence type="ECO:0000256" key="2">
    <source>
        <dbReference type="ARBA" id="ARBA00022448"/>
    </source>
</evidence>
<keyword evidence="7" id="KW-1185">Reference proteome</keyword>
<dbReference type="SUPFAM" id="SSF52540">
    <property type="entry name" value="P-loop containing nucleoside triphosphate hydrolases"/>
    <property type="match status" value="1"/>
</dbReference>
<dbReference type="InterPro" id="IPR027417">
    <property type="entry name" value="P-loop_NTPase"/>
</dbReference>
<dbReference type="InterPro" id="IPR003439">
    <property type="entry name" value="ABC_transporter-like_ATP-bd"/>
</dbReference>
<evidence type="ECO:0000256" key="1">
    <source>
        <dbReference type="ARBA" id="ARBA00005417"/>
    </source>
</evidence>
<dbReference type="GO" id="GO:0016887">
    <property type="term" value="F:ATP hydrolysis activity"/>
    <property type="evidence" value="ECO:0007669"/>
    <property type="project" value="InterPro"/>
</dbReference>
<keyword evidence="3" id="KW-0547">Nucleotide-binding</keyword>